<dbReference type="Proteomes" id="UP000492821">
    <property type="component" value="Unassembled WGS sequence"/>
</dbReference>
<feature type="transmembrane region" description="Helical" evidence="2">
    <location>
        <begin position="356"/>
        <end position="381"/>
    </location>
</feature>
<accession>A0A7E4ZWU1</accession>
<dbReference type="InterPro" id="IPR008075">
    <property type="entry name" value="LIMR"/>
</dbReference>
<reference evidence="3" key="1">
    <citation type="journal article" date="2013" name="Genetics">
        <title>The draft genome and transcriptome of Panagrellus redivivus are shaped by the harsh demands of a free-living lifestyle.</title>
        <authorList>
            <person name="Srinivasan J."/>
            <person name="Dillman A.R."/>
            <person name="Macchietto M.G."/>
            <person name="Heikkinen L."/>
            <person name="Lakso M."/>
            <person name="Fracchia K.M."/>
            <person name="Antoshechkin I."/>
            <person name="Mortazavi A."/>
            <person name="Wong G."/>
            <person name="Sternberg P.W."/>
        </authorList>
    </citation>
    <scope>NUCLEOTIDE SEQUENCE [LARGE SCALE GENOMIC DNA]</scope>
    <source>
        <strain evidence="3">MT8872</strain>
    </source>
</reference>
<dbReference type="GO" id="GO:0007165">
    <property type="term" value="P:signal transduction"/>
    <property type="evidence" value="ECO:0007669"/>
    <property type="project" value="TreeGrafter"/>
</dbReference>
<dbReference type="AlphaFoldDB" id="A0A7E4ZWU1"/>
<name>A0A7E4ZWU1_PANRE</name>
<feature type="transmembrane region" description="Helical" evidence="2">
    <location>
        <begin position="401"/>
        <end position="430"/>
    </location>
</feature>
<dbReference type="GO" id="GO:0004888">
    <property type="term" value="F:transmembrane signaling receptor activity"/>
    <property type="evidence" value="ECO:0007669"/>
    <property type="project" value="TreeGrafter"/>
</dbReference>
<organism evidence="3 4">
    <name type="scientific">Panagrellus redivivus</name>
    <name type="common">Microworm</name>
    <dbReference type="NCBI Taxonomy" id="6233"/>
    <lineage>
        <taxon>Eukaryota</taxon>
        <taxon>Metazoa</taxon>
        <taxon>Ecdysozoa</taxon>
        <taxon>Nematoda</taxon>
        <taxon>Chromadorea</taxon>
        <taxon>Rhabditida</taxon>
        <taxon>Tylenchina</taxon>
        <taxon>Panagrolaimomorpha</taxon>
        <taxon>Panagrolaimoidea</taxon>
        <taxon>Panagrolaimidae</taxon>
        <taxon>Panagrellus</taxon>
    </lineage>
</organism>
<evidence type="ECO:0000256" key="2">
    <source>
        <dbReference type="SAM" id="Phobius"/>
    </source>
</evidence>
<feature type="transmembrane region" description="Helical" evidence="2">
    <location>
        <begin position="152"/>
        <end position="175"/>
    </location>
</feature>
<evidence type="ECO:0000313" key="4">
    <source>
        <dbReference type="WBParaSite" id="Pan_g22076.t1"/>
    </source>
</evidence>
<dbReference type="PRINTS" id="PR01692">
    <property type="entry name" value="LIPOCALINIMR"/>
</dbReference>
<feature type="transmembrane region" description="Helical" evidence="2">
    <location>
        <begin position="442"/>
        <end position="462"/>
    </location>
</feature>
<dbReference type="GO" id="GO:0005886">
    <property type="term" value="C:plasma membrane"/>
    <property type="evidence" value="ECO:0007669"/>
    <property type="project" value="TreeGrafter"/>
</dbReference>
<dbReference type="Pfam" id="PF04791">
    <property type="entry name" value="LMBR1"/>
    <property type="match status" value="2"/>
</dbReference>
<reference evidence="4" key="2">
    <citation type="submission" date="2020-10" db="UniProtKB">
        <authorList>
            <consortium name="WormBaseParasite"/>
        </authorList>
    </citation>
    <scope>IDENTIFICATION</scope>
</reference>
<feature type="transmembrane region" description="Helical" evidence="2">
    <location>
        <begin position="205"/>
        <end position="229"/>
    </location>
</feature>
<keyword evidence="2" id="KW-0812">Transmembrane</keyword>
<feature type="transmembrane region" description="Helical" evidence="2">
    <location>
        <begin position="241"/>
        <end position="260"/>
    </location>
</feature>
<feature type="transmembrane region" description="Helical" evidence="2">
    <location>
        <begin position="100"/>
        <end position="127"/>
    </location>
</feature>
<feature type="transmembrane region" description="Helical" evidence="2">
    <location>
        <begin position="482"/>
        <end position="505"/>
    </location>
</feature>
<dbReference type="PANTHER" id="PTHR12625">
    <property type="entry name" value="LIPOCALIN-1 INTERACTING MEMBRANE RECEPTOR LIMR"/>
    <property type="match status" value="1"/>
</dbReference>
<dbReference type="WBParaSite" id="Pan_g22076.t1">
    <property type="protein sequence ID" value="Pan_g22076.t1"/>
    <property type="gene ID" value="Pan_g22076"/>
</dbReference>
<keyword evidence="2" id="KW-0472">Membrane</keyword>
<protein>
    <submittedName>
        <fullName evidence="4">Protein LMBR1L</fullName>
    </submittedName>
</protein>
<keyword evidence="3" id="KW-1185">Reference proteome</keyword>
<dbReference type="PANTHER" id="PTHR12625:SF0">
    <property type="entry name" value="PROTEIN LILIPOD"/>
    <property type="match status" value="1"/>
</dbReference>
<dbReference type="InterPro" id="IPR006876">
    <property type="entry name" value="LMBR1-like_membr_prot"/>
</dbReference>
<comment type="similarity">
    <text evidence="1">Belongs to the LIMR family.</text>
</comment>
<evidence type="ECO:0000313" key="3">
    <source>
        <dbReference type="Proteomes" id="UP000492821"/>
    </source>
</evidence>
<keyword evidence="2" id="KW-1133">Transmembrane helix</keyword>
<evidence type="ECO:0000256" key="1">
    <source>
        <dbReference type="ARBA" id="ARBA00010487"/>
    </source>
</evidence>
<sequence length="549" mass="61704">MPMSYVLEYLSVAALTPTWTASFWPFAVDDSQDGRESDPAGARNVSFELDEDEFDSWVRKHIIIWLLFVCIYLVSFWTIKQLKMKPDNDELYAGDEDFHVYRISLWMCSCSLATSIGAVTLLPFSIIGSEVLQLYPDNYYLQWLNWSLINSMWAYIFSLSNLALFFLLPFAYFFLESQGLSFNRHRHEIGSLPSISITKSVKSRIVETTIVCFLVLVLLVVLADVIFSLNKNSISFSLFNLSIPLVYSLVSMIGTVILLVSTPLGFSKMFDVCGELLITPKVLPKQPEEDVIRLERLAEYRRAGRLLGSAPACCLGAGDADIAMRLKSIVAPKKFPIVSRVFRRVANAFDLLKYPVIILVLLALTIISVSMVVVNSLQLLFGFRALPEYVQYVELRSRHTFGIIGAIVETFILIYIAIASLVGIYSMPYLSTHRPRKGTTSMTAIIGNCALILMVSSALPVLARTLGITSFDLLGAYGRINWISNFTLVMGYNVFFATFSILSLVNKFTTPVRRELARRLWAVTRRDSMAFSSPRPNLNTSGTSHNKVD</sequence>
<proteinExistence type="inferred from homology"/>
<feature type="transmembrane region" description="Helical" evidence="2">
    <location>
        <begin position="62"/>
        <end position="79"/>
    </location>
</feature>